<gene>
    <name evidence="2" type="ORF">GC250_04250</name>
</gene>
<evidence type="ECO:0000313" key="3">
    <source>
        <dbReference type="Proteomes" id="UP000470772"/>
    </source>
</evidence>
<dbReference type="Gene3D" id="3.10.690.10">
    <property type="entry name" value="Bifunctional nuclease domain"/>
    <property type="match status" value="1"/>
</dbReference>
<dbReference type="PROSITE" id="PS51658">
    <property type="entry name" value="BFN"/>
    <property type="match status" value="1"/>
</dbReference>
<protein>
    <submittedName>
        <fullName evidence="2">Bifunctional nuclease family protein</fullName>
    </submittedName>
</protein>
<comment type="caution">
    <text evidence="2">The sequence shown here is derived from an EMBL/GenBank/DDBJ whole genome shotgun (WGS) entry which is preliminary data.</text>
</comment>
<organism evidence="2 3">
    <name type="scientific">Sulfuracidifex metallicus DSM 6482 = JCM 9184</name>
    <dbReference type="NCBI Taxonomy" id="523847"/>
    <lineage>
        <taxon>Archaea</taxon>
        <taxon>Thermoproteota</taxon>
        <taxon>Thermoprotei</taxon>
        <taxon>Sulfolobales</taxon>
        <taxon>Sulfolobaceae</taxon>
        <taxon>Sulfuracidifex</taxon>
    </lineage>
</organism>
<keyword evidence="3" id="KW-1185">Reference proteome</keyword>
<dbReference type="GO" id="GO:0004518">
    <property type="term" value="F:nuclease activity"/>
    <property type="evidence" value="ECO:0007669"/>
    <property type="project" value="InterPro"/>
</dbReference>
<proteinExistence type="predicted"/>
<dbReference type="InterPro" id="IPR036104">
    <property type="entry name" value="BFN_sf"/>
</dbReference>
<dbReference type="OrthoDB" id="14860at2157"/>
<dbReference type="InterPro" id="IPR003729">
    <property type="entry name" value="Bi_nuclease_dom"/>
</dbReference>
<dbReference type="EMBL" id="WGGD01000005">
    <property type="protein sequence ID" value="MUN28669.1"/>
    <property type="molecule type" value="Genomic_DNA"/>
</dbReference>
<accession>A0A6A9QKM3</accession>
<dbReference type="AlphaFoldDB" id="A0A6A9QKM3"/>
<name>A0A6A9QKM3_SULME</name>
<evidence type="ECO:0000313" key="2">
    <source>
        <dbReference type="EMBL" id="MUN28669.1"/>
    </source>
</evidence>
<feature type="domain" description="BFN" evidence="1">
    <location>
        <begin position="13"/>
        <end position="152"/>
    </location>
</feature>
<evidence type="ECO:0000259" key="1">
    <source>
        <dbReference type="PROSITE" id="PS51658"/>
    </source>
</evidence>
<dbReference type="Pfam" id="PF02577">
    <property type="entry name" value="BFN_dom"/>
    <property type="match status" value="1"/>
</dbReference>
<reference evidence="2 3" key="1">
    <citation type="submission" date="2019-10" db="EMBL/GenBank/DDBJ databases">
        <title>Sequencing and Assembly of Multiple Reported Metal-Biooxidizing Members of the Extremely Thermoacidophilic Archaeal Family Sulfolobaceae.</title>
        <authorList>
            <person name="Counts J.A."/>
            <person name="Kelly R.M."/>
        </authorList>
    </citation>
    <scope>NUCLEOTIDE SEQUENCE [LARGE SCALE GENOMIC DNA]</scope>
    <source>
        <strain evidence="2 3">DSM 6482</strain>
    </source>
</reference>
<dbReference type="SUPFAM" id="SSF103256">
    <property type="entry name" value="Hypothetical protein TM0160"/>
    <property type="match status" value="1"/>
</dbReference>
<sequence length="156" mass="18023">MVNMNRMDNNEDLARVTNVDAFFIPIYNSPAIVCYLDDNRQFMLSNVPVEIVLAIRKLNNKDGIIEERENVFDILNFIPEVKDNLEKHIEKVVIDQLNEKIGVYSASIELKFGDSIVIEKRMIPSHAVFLALLTKKPIYVRRNLVDEQENEDKGES</sequence>
<dbReference type="Proteomes" id="UP000470772">
    <property type="component" value="Unassembled WGS sequence"/>
</dbReference>